<dbReference type="GO" id="GO:0009229">
    <property type="term" value="P:thiamine diphosphate biosynthetic process"/>
    <property type="evidence" value="ECO:0007669"/>
    <property type="project" value="UniProtKB-UniRule"/>
</dbReference>
<evidence type="ECO:0000313" key="15">
    <source>
        <dbReference type="Proteomes" id="UP000321598"/>
    </source>
</evidence>
<evidence type="ECO:0000313" key="13">
    <source>
        <dbReference type="EMBL" id="SUJ14384.1"/>
    </source>
</evidence>
<evidence type="ECO:0000256" key="11">
    <source>
        <dbReference type="HAMAP-Rule" id="MF_00228"/>
    </source>
</evidence>
<evidence type="ECO:0000256" key="8">
    <source>
        <dbReference type="ARBA" id="ARBA00022840"/>
    </source>
</evidence>
<evidence type="ECO:0000256" key="1">
    <source>
        <dbReference type="ARBA" id="ARBA00001771"/>
    </source>
</evidence>
<evidence type="ECO:0000256" key="2">
    <source>
        <dbReference type="ARBA" id="ARBA00001946"/>
    </source>
</evidence>
<dbReference type="RefSeq" id="WP_103387750.1">
    <property type="nucleotide sequence ID" value="NZ_BKAV01000032.1"/>
</dbReference>
<reference evidence="12 15" key="2">
    <citation type="submission" date="2019-07" db="EMBL/GenBank/DDBJ databases">
        <title>Whole genome shotgun sequence of Staphylococcus arlettae NBRC 109765.</title>
        <authorList>
            <person name="Hosoyama A."/>
            <person name="Uohara A."/>
            <person name="Ohji S."/>
            <person name="Ichikawa N."/>
        </authorList>
    </citation>
    <scope>NUCLEOTIDE SEQUENCE [LARGE SCALE GENOMIC DNA]</scope>
    <source>
        <strain evidence="12 15">NBRC 109765</strain>
    </source>
</reference>
<dbReference type="PRINTS" id="PR01099">
    <property type="entry name" value="HYETHTZKNASE"/>
</dbReference>
<dbReference type="Proteomes" id="UP000321598">
    <property type="component" value="Unassembled WGS sequence"/>
</dbReference>
<dbReference type="GO" id="GO:0005524">
    <property type="term" value="F:ATP binding"/>
    <property type="evidence" value="ECO:0007669"/>
    <property type="project" value="UniProtKB-UniRule"/>
</dbReference>
<dbReference type="SUPFAM" id="SSF53613">
    <property type="entry name" value="Ribokinase-like"/>
    <property type="match status" value="1"/>
</dbReference>
<dbReference type="STRING" id="1212545.SARL_01075"/>
<dbReference type="GO" id="GO:0000287">
    <property type="term" value="F:magnesium ion binding"/>
    <property type="evidence" value="ECO:0007669"/>
    <property type="project" value="UniProtKB-UniRule"/>
</dbReference>
<dbReference type="OrthoDB" id="9778146at2"/>
<dbReference type="InterPro" id="IPR000417">
    <property type="entry name" value="Hyethyz_kinase"/>
</dbReference>
<dbReference type="Pfam" id="PF02110">
    <property type="entry name" value="HK"/>
    <property type="match status" value="1"/>
</dbReference>
<evidence type="ECO:0000313" key="12">
    <source>
        <dbReference type="EMBL" id="GEQ01284.1"/>
    </source>
</evidence>
<keyword evidence="10 11" id="KW-0784">Thiamine biosynthesis</keyword>
<name>A0A380C7N3_9STAP</name>
<dbReference type="NCBIfam" id="NF006830">
    <property type="entry name" value="PRK09355.1"/>
    <property type="match status" value="1"/>
</dbReference>
<dbReference type="EMBL" id="BKAV01000032">
    <property type="protein sequence ID" value="GEQ01284.1"/>
    <property type="molecule type" value="Genomic_DNA"/>
</dbReference>
<comment type="similarity">
    <text evidence="11">Belongs to the Thz kinase family.</text>
</comment>
<evidence type="ECO:0000256" key="4">
    <source>
        <dbReference type="ARBA" id="ARBA00022679"/>
    </source>
</evidence>
<protein>
    <recommendedName>
        <fullName evidence="11">Hydroxyethylthiazole kinase</fullName>
        <ecNumber evidence="11">2.7.1.50</ecNumber>
    </recommendedName>
    <alternativeName>
        <fullName evidence="11">4-methyl-5-beta-hydroxyethylthiazole kinase</fullName>
        <shortName evidence="11">TH kinase</shortName>
        <shortName evidence="11">Thz kinase</shortName>
    </alternativeName>
</protein>
<keyword evidence="8 11" id="KW-0067">ATP-binding</keyword>
<feature type="binding site" evidence="11">
    <location>
        <position position="115"/>
    </location>
    <ligand>
        <name>ATP</name>
        <dbReference type="ChEBI" id="CHEBI:30616"/>
    </ligand>
</feature>
<organism evidence="13 14">
    <name type="scientific">Staphylococcus arlettae</name>
    <dbReference type="NCBI Taxonomy" id="29378"/>
    <lineage>
        <taxon>Bacteria</taxon>
        <taxon>Bacillati</taxon>
        <taxon>Bacillota</taxon>
        <taxon>Bacilli</taxon>
        <taxon>Bacillales</taxon>
        <taxon>Staphylococcaceae</taxon>
        <taxon>Staphylococcus</taxon>
    </lineage>
</organism>
<dbReference type="GO" id="GO:0004417">
    <property type="term" value="F:hydroxyethylthiazole kinase activity"/>
    <property type="evidence" value="ECO:0007669"/>
    <property type="project" value="UniProtKB-UniRule"/>
</dbReference>
<feature type="binding site" evidence="11">
    <location>
        <position position="160"/>
    </location>
    <ligand>
        <name>ATP</name>
        <dbReference type="ChEBI" id="CHEBI:30616"/>
    </ligand>
</feature>
<gene>
    <name evidence="11 13" type="primary">thiM</name>
    <name evidence="13" type="ORF">NCTC12413_00833</name>
    <name evidence="12" type="ORF">SAR03_23210</name>
</gene>
<keyword evidence="15" id="KW-1185">Reference proteome</keyword>
<feature type="binding site" evidence="11">
    <location>
        <position position="39"/>
    </location>
    <ligand>
        <name>substrate</name>
    </ligand>
</feature>
<comment type="function">
    <text evidence="11">Catalyzes the phosphorylation of the hydroxyl group of 4-methyl-5-beta-hydroxyethylthiazole (THZ).</text>
</comment>
<sequence length="260" mass="27908">MNNLEKLRQHNPLVICYTNDVVKHFTANGLLSIGASPAMSEAPEEASEFLAAAGALVINIGTLTKQSAKDMLEIAKIANEENTPIVFDPVAVGASQFRKSFCQQFLEEVDVTVIKGNASEILTLIDSKTTMKGTDSNTALDVVTIAKKARQLLQTTIVITGEIDVIAHEDKILKLANGAPMLTRITGAGCLLGGIIASFVNKQLAPKVDIIEEAVSIYNIAAEQAAQAINGPGAFLTQFIDALYNVTYDDYLAQRQVEEV</sequence>
<evidence type="ECO:0000256" key="3">
    <source>
        <dbReference type="ARBA" id="ARBA00004868"/>
    </source>
</evidence>
<proteinExistence type="inferred from homology"/>
<comment type="cofactor">
    <cofactor evidence="2 11">
        <name>Mg(2+)</name>
        <dbReference type="ChEBI" id="CHEBI:18420"/>
    </cofactor>
</comment>
<dbReference type="NCBIfam" id="TIGR00694">
    <property type="entry name" value="thiM"/>
    <property type="match status" value="1"/>
</dbReference>
<dbReference type="GO" id="GO:0009228">
    <property type="term" value="P:thiamine biosynthetic process"/>
    <property type="evidence" value="ECO:0007669"/>
    <property type="project" value="UniProtKB-KW"/>
</dbReference>
<keyword evidence="7 11" id="KW-0418">Kinase</keyword>
<reference evidence="13 14" key="1">
    <citation type="submission" date="2018-06" db="EMBL/GenBank/DDBJ databases">
        <authorList>
            <consortium name="Pathogen Informatics"/>
            <person name="Doyle S."/>
        </authorList>
    </citation>
    <scope>NUCLEOTIDE SEQUENCE [LARGE SCALE GENOMIC DNA]</scope>
    <source>
        <strain evidence="13 14">NCTC12413</strain>
    </source>
</reference>
<keyword evidence="5 11" id="KW-0479">Metal-binding</keyword>
<keyword evidence="9 11" id="KW-0460">Magnesium</keyword>
<dbReference type="InterPro" id="IPR029056">
    <property type="entry name" value="Ribokinase-like"/>
</dbReference>
<evidence type="ECO:0000256" key="9">
    <source>
        <dbReference type="ARBA" id="ARBA00022842"/>
    </source>
</evidence>
<evidence type="ECO:0000256" key="10">
    <source>
        <dbReference type="ARBA" id="ARBA00022977"/>
    </source>
</evidence>
<keyword evidence="4 11" id="KW-0808">Transferase</keyword>
<accession>A0A380C7N3</accession>
<feature type="binding site" evidence="11">
    <location>
        <position position="187"/>
    </location>
    <ligand>
        <name>substrate</name>
    </ligand>
</feature>
<dbReference type="Proteomes" id="UP000254956">
    <property type="component" value="Unassembled WGS sequence"/>
</dbReference>
<dbReference type="PIRSF" id="PIRSF000513">
    <property type="entry name" value="Thz_kinase"/>
    <property type="match status" value="1"/>
</dbReference>
<dbReference type="HAMAP" id="MF_00228">
    <property type="entry name" value="Thz_kinase"/>
    <property type="match status" value="1"/>
</dbReference>
<evidence type="ECO:0000256" key="7">
    <source>
        <dbReference type="ARBA" id="ARBA00022777"/>
    </source>
</evidence>
<evidence type="ECO:0000256" key="5">
    <source>
        <dbReference type="ARBA" id="ARBA00022723"/>
    </source>
</evidence>
<comment type="pathway">
    <text evidence="3 11">Cofactor biosynthesis; thiamine diphosphate biosynthesis; 4-methyl-5-(2-phosphoethyl)-thiazole from 5-(2-hydroxyethyl)-4-methylthiazole: step 1/1.</text>
</comment>
<dbReference type="EMBL" id="UGZE01000001">
    <property type="protein sequence ID" value="SUJ14384.1"/>
    <property type="molecule type" value="Genomic_DNA"/>
</dbReference>
<dbReference type="AlphaFoldDB" id="A0A380C7N3"/>
<dbReference type="CDD" id="cd01170">
    <property type="entry name" value="THZ_kinase"/>
    <property type="match status" value="1"/>
</dbReference>
<dbReference type="UniPathway" id="UPA00060">
    <property type="reaction ID" value="UER00139"/>
</dbReference>
<evidence type="ECO:0000313" key="14">
    <source>
        <dbReference type="Proteomes" id="UP000254956"/>
    </source>
</evidence>
<evidence type="ECO:0000256" key="6">
    <source>
        <dbReference type="ARBA" id="ARBA00022741"/>
    </source>
</evidence>
<keyword evidence="6 11" id="KW-0547">Nucleotide-binding</keyword>
<comment type="catalytic activity">
    <reaction evidence="1 11">
        <text>5-(2-hydroxyethyl)-4-methylthiazole + ATP = 4-methyl-5-(2-phosphooxyethyl)-thiazole + ADP + H(+)</text>
        <dbReference type="Rhea" id="RHEA:24212"/>
        <dbReference type="ChEBI" id="CHEBI:15378"/>
        <dbReference type="ChEBI" id="CHEBI:17957"/>
        <dbReference type="ChEBI" id="CHEBI:30616"/>
        <dbReference type="ChEBI" id="CHEBI:58296"/>
        <dbReference type="ChEBI" id="CHEBI:456216"/>
        <dbReference type="EC" id="2.7.1.50"/>
    </reaction>
</comment>
<dbReference type="EC" id="2.7.1.50" evidence="11"/>
<dbReference type="Gene3D" id="3.40.1190.20">
    <property type="match status" value="1"/>
</dbReference>